<proteinExistence type="predicted"/>
<evidence type="ECO:0000259" key="2">
    <source>
        <dbReference type="Pfam" id="PF21787"/>
    </source>
</evidence>
<accession>A0AA38IS70</accession>
<keyword evidence="4" id="KW-1185">Reference proteome</keyword>
<evidence type="ECO:0000313" key="3">
    <source>
        <dbReference type="EMBL" id="KAJ3658946.1"/>
    </source>
</evidence>
<feature type="domain" description="Transposable element P transposase-like RNase H" evidence="2">
    <location>
        <begin position="1"/>
        <end position="89"/>
    </location>
</feature>
<feature type="region of interest" description="Disordered" evidence="1">
    <location>
        <begin position="1"/>
        <end position="30"/>
    </location>
</feature>
<sequence length="89" mass="9672">MAIKPGLQFDNSSGEVIGKPTLKNSGDKDSDEYASHALVFMLAGVTTRWKQTIGYHFTGNTYSATEANEIILSILKKAHSIKLDVCAII</sequence>
<comment type="caution">
    <text evidence="3">The sequence shown here is derived from an EMBL/GenBank/DDBJ whole genome shotgun (WGS) entry which is preliminary data.</text>
</comment>
<evidence type="ECO:0000313" key="4">
    <source>
        <dbReference type="Proteomes" id="UP001168821"/>
    </source>
</evidence>
<protein>
    <recommendedName>
        <fullName evidence="2">Transposable element P transposase-like RNase H domain-containing protein</fullName>
    </recommendedName>
</protein>
<dbReference type="Pfam" id="PF21787">
    <property type="entry name" value="TNP-like_RNaseH_N"/>
    <property type="match status" value="1"/>
</dbReference>
<organism evidence="3 4">
    <name type="scientific">Zophobas morio</name>
    <dbReference type="NCBI Taxonomy" id="2755281"/>
    <lineage>
        <taxon>Eukaryota</taxon>
        <taxon>Metazoa</taxon>
        <taxon>Ecdysozoa</taxon>
        <taxon>Arthropoda</taxon>
        <taxon>Hexapoda</taxon>
        <taxon>Insecta</taxon>
        <taxon>Pterygota</taxon>
        <taxon>Neoptera</taxon>
        <taxon>Endopterygota</taxon>
        <taxon>Coleoptera</taxon>
        <taxon>Polyphaga</taxon>
        <taxon>Cucujiformia</taxon>
        <taxon>Tenebrionidae</taxon>
        <taxon>Zophobas</taxon>
    </lineage>
</organism>
<gene>
    <name evidence="3" type="ORF">Zmor_010658</name>
</gene>
<dbReference type="EMBL" id="JALNTZ010000003">
    <property type="protein sequence ID" value="KAJ3658946.1"/>
    <property type="molecule type" value="Genomic_DNA"/>
</dbReference>
<dbReference type="Proteomes" id="UP001168821">
    <property type="component" value="Unassembled WGS sequence"/>
</dbReference>
<evidence type="ECO:0000256" key="1">
    <source>
        <dbReference type="SAM" id="MobiDB-lite"/>
    </source>
</evidence>
<dbReference type="InterPro" id="IPR048365">
    <property type="entry name" value="TNP-like_RNaseH_N"/>
</dbReference>
<reference evidence="3" key="1">
    <citation type="journal article" date="2023" name="G3 (Bethesda)">
        <title>Whole genome assemblies of Zophobas morio and Tenebrio molitor.</title>
        <authorList>
            <person name="Kaur S."/>
            <person name="Stinson S.A."/>
            <person name="diCenzo G.C."/>
        </authorList>
    </citation>
    <scope>NUCLEOTIDE SEQUENCE</scope>
    <source>
        <strain evidence="3">QUZm001</strain>
    </source>
</reference>
<dbReference type="AlphaFoldDB" id="A0AA38IS70"/>
<name>A0AA38IS70_9CUCU</name>